<reference evidence="7 8" key="1">
    <citation type="journal article" date="2012" name="Eukaryot. Cell">
        <title>Draft genome sequence of Wickerhamomyces ciferrii NRRL Y-1031 F-60-10.</title>
        <authorList>
            <person name="Schneider J."/>
            <person name="Andrea H."/>
            <person name="Blom J."/>
            <person name="Jaenicke S."/>
            <person name="Ruckert C."/>
            <person name="Schorsch C."/>
            <person name="Szczepanowski R."/>
            <person name="Farwick M."/>
            <person name="Goesmann A."/>
            <person name="Puhler A."/>
            <person name="Schaffer S."/>
            <person name="Tauch A."/>
            <person name="Kohler T."/>
            <person name="Brinkrolf K."/>
        </authorList>
    </citation>
    <scope>NUCLEOTIDE SEQUENCE [LARGE SCALE GENOMIC DNA]</scope>
    <source>
        <strain evidence="8">ATCC 14091 / BCRC 22168 / CBS 111 / JCM 3599 / NBRC 0793 / NRRL Y-1031 F-60-10</strain>
    </source>
</reference>
<gene>
    <name evidence="7" type="ORF">BN7_1503</name>
</gene>
<organism evidence="7 8">
    <name type="scientific">Wickerhamomyces ciferrii (strain ATCC 14091 / BCRC 22168 / CBS 111 / JCM 3599 / NBRC 0793 / NRRL Y-1031 F-60-10)</name>
    <name type="common">Yeast</name>
    <name type="synonym">Pichia ciferrii</name>
    <dbReference type="NCBI Taxonomy" id="1206466"/>
    <lineage>
        <taxon>Eukaryota</taxon>
        <taxon>Fungi</taxon>
        <taxon>Dikarya</taxon>
        <taxon>Ascomycota</taxon>
        <taxon>Saccharomycotina</taxon>
        <taxon>Saccharomycetes</taxon>
        <taxon>Phaffomycetales</taxon>
        <taxon>Wickerhamomycetaceae</taxon>
        <taxon>Wickerhamomyces</taxon>
    </lineage>
</organism>
<dbReference type="InParanoid" id="K0KKG8"/>
<dbReference type="GO" id="GO:0005739">
    <property type="term" value="C:mitochondrion"/>
    <property type="evidence" value="ECO:0007669"/>
    <property type="project" value="UniProtKB-SubCell"/>
</dbReference>
<dbReference type="GO" id="GO:0005634">
    <property type="term" value="C:nucleus"/>
    <property type="evidence" value="ECO:0007669"/>
    <property type="project" value="TreeGrafter"/>
</dbReference>
<evidence type="ECO:0000256" key="5">
    <source>
        <dbReference type="SAM" id="MobiDB-lite"/>
    </source>
</evidence>
<dbReference type="Pfam" id="PF07534">
    <property type="entry name" value="TLD"/>
    <property type="match status" value="1"/>
</dbReference>
<comment type="similarity">
    <text evidence="2">Belongs to the OXR1 family.</text>
</comment>
<evidence type="ECO:0000313" key="7">
    <source>
        <dbReference type="EMBL" id="CCH41964.1"/>
    </source>
</evidence>
<dbReference type="STRING" id="1206466.K0KKG8"/>
<comment type="caution">
    <text evidence="7">The sequence shown here is derived from an EMBL/GenBank/DDBJ whole genome shotgun (WGS) entry which is preliminary data.</text>
</comment>
<evidence type="ECO:0000256" key="2">
    <source>
        <dbReference type="ARBA" id="ARBA00009540"/>
    </source>
</evidence>
<dbReference type="HOGENOM" id="CLU_029204_0_0_1"/>
<dbReference type="GO" id="GO:0006979">
    <property type="term" value="P:response to oxidative stress"/>
    <property type="evidence" value="ECO:0007669"/>
    <property type="project" value="TreeGrafter"/>
</dbReference>
<dbReference type="eggNOG" id="KOG2372">
    <property type="taxonomic scope" value="Eukaryota"/>
</dbReference>
<dbReference type="PROSITE" id="PS51886">
    <property type="entry name" value="TLDC"/>
    <property type="match status" value="1"/>
</dbReference>
<dbReference type="AlphaFoldDB" id="K0KKG8"/>
<name>K0KKG8_WICCF</name>
<proteinExistence type="inferred from homology"/>
<protein>
    <recommendedName>
        <fullName evidence="4">Oxidation resistance protein 1</fullName>
    </recommendedName>
</protein>
<keyword evidence="8" id="KW-1185">Reference proteome</keyword>
<sequence length="242" mass="27398">MPESTFTNSLKGFFKKQKSPSPSPESNTSSKSPSIRNNALFIEDPPLTPLELHGYSKTTKNKILTLELGEEIRNMLPSRHQVSSNWELVYSLEQHGASLNTLYSNIKPSTKYDKNGYLLVIKDQRGTILGSYTNEHFHPTDMKRFYGNGECFLWKSKLIDNKESGEKFIRFQAFPYTGLNDFIIYCTSKFLSLGGGDGHYGLWIDQELLHGVSDHSLTFGNEPLSSQGNKFSILGVEVWRIS</sequence>
<dbReference type="PANTHER" id="PTHR23354">
    <property type="entry name" value="NUCLEOLAR PROTEIN 7/ESTROGEN RECEPTOR COACTIVATOR-RELATED"/>
    <property type="match status" value="1"/>
</dbReference>
<evidence type="ECO:0000259" key="6">
    <source>
        <dbReference type="PROSITE" id="PS51886"/>
    </source>
</evidence>
<dbReference type="Proteomes" id="UP000009328">
    <property type="component" value="Unassembled WGS sequence"/>
</dbReference>
<dbReference type="InterPro" id="IPR006571">
    <property type="entry name" value="TLDc_dom"/>
</dbReference>
<evidence type="ECO:0000256" key="3">
    <source>
        <dbReference type="ARBA" id="ARBA00023128"/>
    </source>
</evidence>
<dbReference type="SMART" id="SM00584">
    <property type="entry name" value="TLDc"/>
    <property type="match status" value="1"/>
</dbReference>
<evidence type="ECO:0000313" key="8">
    <source>
        <dbReference type="Proteomes" id="UP000009328"/>
    </source>
</evidence>
<evidence type="ECO:0000256" key="4">
    <source>
        <dbReference type="ARBA" id="ARBA00040604"/>
    </source>
</evidence>
<feature type="compositionally biased region" description="Polar residues" evidence="5">
    <location>
        <begin position="1"/>
        <end position="10"/>
    </location>
</feature>
<evidence type="ECO:0000256" key="1">
    <source>
        <dbReference type="ARBA" id="ARBA00004173"/>
    </source>
</evidence>
<keyword evidence="3" id="KW-0496">Mitochondrion</keyword>
<feature type="region of interest" description="Disordered" evidence="5">
    <location>
        <begin position="1"/>
        <end position="35"/>
    </location>
</feature>
<comment type="subcellular location">
    <subcellularLocation>
        <location evidence="1">Mitochondrion</location>
    </subcellularLocation>
</comment>
<feature type="domain" description="TLDc" evidence="6">
    <location>
        <begin position="62"/>
        <end position="242"/>
    </location>
</feature>
<feature type="compositionally biased region" description="Low complexity" evidence="5">
    <location>
        <begin position="24"/>
        <end position="34"/>
    </location>
</feature>
<dbReference type="FunCoup" id="K0KKG8">
    <property type="interactions" value="19"/>
</dbReference>
<dbReference type="EMBL" id="CAIF01000031">
    <property type="protein sequence ID" value="CCH41964.1"/>
    <property type="molecule type" value="Genomic_DNA"/>
</dbReference>
<dbReference type="PANTHER" id="PTHR23354:SF62">
    <property type="entry name" value="MUSTARD, ISOFORM V"/>
    <property type="match status" value="1"/>
</dbReference>
<accession>K0KKG8</accession>